<evidence type="ECO:0000313" key="9">
    <source>
        <dbReference type="Proteomes" id="UP000236745"/>
    </source>
</evidence>
<organism evidence="8 9">
    <name type="scientific">Marinobacterium lutimaris</name>
    <dbReference type="NCBI Taxonomy" id="568106"/>
    <lineage>
        <taxon>Bacteria</taxon>
        <taxon>Pseudomonadati</taxon>
        <taxon>Pseudomonadota</taxon>
        <taxon>Gammaproteobacteria</taxon>
        <taxon>Oceanospirillales</taxon>
        <taxon>Oceanospirillaceae</taxon>
        <taxon>Marinobacterium</taxon>
    </lineage>
</organism>
<keyword evidence="9" id="KW-1185">Reference proteome</keyword>
<dbReference type="SUPFAM" id="SSF51735">
    <property type="entry name" value="NAD(P)-binding Rossmann-fold domains"/>
    <property type="match status" value="1"/>
</dbReference>
<evidence type="ECO:0000256" key="3">
    <source>
        <dbReference type="ARBA" id="ARBA00022723"/>
    </source>
</evidence>
<dbReference type="PANTHER" id="PTHR43161">
    <property type="entry name" value="SORBITOL DEHYDROGENASE"/>
    <property type="match status" value="1"/>
</dbReference>
<name>A0A1H6D8F2_9GAMM</name>
<dbReference type="EMBL" id="FNVQ01000005">
    <property type="protein sequence ID" value="SEG81529.1"/>
    <property type="molecule type" value="Genomic_DNA"/>
</dbReference>
<keyword evidence="4 6" id="KW-0862">Zinc</keyword>
<dbReference type="OrthoDB" id="9773078at2"/>
<dbReference type="SUPFAM" id="SSF50129">
    <property type="entry name" value="GroES-like"/>
    <property type="match status" value="1"/>
</dbReference>
<dbReference type="Pfam" id="PF00107">
    <property type="entry name" value="ADH_zinc_N"/>
    <property type="match status" value="1"/>
</dbReference>
<dbReference type="Gene3D" id="3.90.180.10">
    <property type="entry name" value="Medium-chain alcohol dehydrogenases, catalytic domain"/>
    <property type="match status" value="1"/>
</dbReference>
<dbReference type="InterPro" id="IPR013149">
    <property type="entry name" value="ADH-like_C"/>
</dbReference>
<protein>
    <submittedName>
        <fullName evidence="8">(R,R)-butanediol dehydrogenase / meso-butanediol dehydrogenase / diacetyl reductase</fullName>
    </submittedName>
</protein>
<evidence type="ECO:0000259" key="7">
    <source>
        <dbReference type="SMART" id="SM00829"/>
    </source>
</evidence>
<keyword evidence="3 6" id="KW-0479">Metal-binding</keyword>
<sequence>MKVLRWHGARDLRVSEVPAAVNRDNEVLVQVAYCGICGSDLHEYQDGPHAIPCGSVHPVSGEQAPLTLGHEFCGQVVAVGDHVRGVQVGDRVAIEPEYRCQECRYCLAGDYNLCESMGFIGLMGNGGMAEQVAVPDYMLNPLPDSVSYRQAAVLEPAAVAEHALNQSSLQPGGRCLVIGLGPIGLLLIMLARLRGIQEICAVDVSPERLEKARQLGATSVLDGRQDDLHALLQQLSAGGFDTVFEAAGSQATFTTALQAAKKGGEVVLVGLMGEISLDAFDLVNREIRLQTSVGYRDVYPALINHIAEGRFDPAQIVTKTVDLDNALSGGFDALLASKDQIKVLINPNPSLTEQEYPLHV</sequence>
<dbReference type="InterPro" id="IPR011032">
    <property type="entry name" value="GroES-like_sf"/>
</dbReference>
<dbReference type="AlphaFoldDB" id="A0A1H6D8F2"/>
<proteinExistence type="inferred from homology"/>
<evidence type="ECO:0000313" key="8">
    <source>
        <dbReference type="EMBL" id="SEG81529.1"/>
    </source>
</evidence>
<dbReference type="SMART" id="SM00829">
    <property type="entry name" value="PKS_ER"/>
    <property type="match status" value="1"/>
</dbReference>
<dbReference type="CDD" id="cd08233">
    <property type="entry name" value="butanediol_DH_like"/>
    <property type="match status" value="1"/>
</dbReference>
<dbReference type="PANTHER" id="PTHR43161:SF26">
    <property type="entry name" value="GALACTITOL 1-PHOSPHATE 5-DEHYDROGENASE"/>
    <property type="match status" value="1"/>
</dbReference>
<dbReference type="GO" id="GO:0008270">
    <property type="term" value="F:zinc ion binding"/>
    <property type="evidence" value="ECO:0007669"/>
    <property type="project" value="InterPro"/>
</dbReference>
<dbReference type="PROSITE" id="PS00059">
    <property type="entry name" value="ADH_ZINC"/>
    <property type="match status" value="1"/>
</dbReference>
<dbReference type="GO" id="GO:0016616">
    <property type="term" value="F:oxidoreductase activity, acting on the CH-OH group of donors, NAD or NADP as acceptor"/>
    <property type="evidence" value="ECO:0007669"/>
    <property type="project" value="UniProtKB-ARBA"/>
</dbReference>
<dbReference type="InterPro" id="IPR036291">
    <property type="entry name" value="NAD(P)-bd_dom_sf"/>
</dbReference>
<evidence type="ECO:0000256" key="4">
    <source>
        <dbReference type="ARBA" id="ARBA00022833"/>
    </source>
</evidence>
<dbReference type="Proteomes" id="UP000236745">
    <property type="component" value="Unassembled WGS sequence"/>
</dbReference>
<dbReference type="InterPro" id="IPR002328">
    <property type="entry name" value="ADH_Zn_CS"/>
</dbReference>
<evidence type="ECO:0000256" key="5">
    <source>
        <dbReference type="ARBA" id="ARBA00023002"/>
    </source>
</evidence>
<comment type="similarity">
    <text evidence="2 6">Belongs to the zinc-containing alcohol dehydrogenase family.</text>
</comment>
<evidence type="ECO:0000256" key="2">
    <source>
        <dbReference type="ARBA" id="ARBA00008072"/>
    </source>
</evidence>
<evidence type="ECO:0000256" key="6">
    <source>
        <dbReference type="RuleBase" id="RU361277"/>
    </source>
</evidence>
<gene>
    <name evidence="8" type="ORF">SAMN05444390_105210</name>
</gene>
<dbReference type="RefSeq" id="WP_104005037.1">
    <property type="nucleotide sequence ID" value="NZ_FNVQ01000005.1"/>
</dbReference>
<reference evidence="8 9" key="1">
    <citation type="submission" date="2016-10" db="EMBL/GenBank/DDBJ databases">
        <authorList>
            <person name="de Groot N.N."/>
        </authorList>
    </citation>
    <scope>NUCLEOTIDE SEQUENCE [LARGE SCALE GENOMIC DNA]</scope>
    <source>
        <strain evidence="8 9">DSM 22012</strain>
    </source>
</reference>
<dbReference type="InterPro" id="IPR020843">
    <property type="entry name" value="ER"/>
</dbReference>
<feature type="domain" description="Enoyl reductase (ER)" evidence="7">
    <location>
        <begin position="8"/>
        <end position="345"/>
    </location>
</feature>
<dbReference type="InterPro" id="IPR013154">
    <property type="entry name" value="ADH-like_N"/>
</dbReference>
<dbReference type="Gene3D" id="3.40.50.720">
    <property type="entry name" value="NAD(P)-binding Rossmann-like Domain"/>
    <property type="match status" value="1"/>
</dbReference>
<accession>A0A1H6D8F2</accession>
<evidence type="ECO:0000256" key="1">
    <source>
        <dbReference type="ARBA" id="ARBA00001947"/>
    </source>
</evidence>
<dbReference type="Pfam" id="PF08240">
    <property type="entry name" value="ADH_N"/>
    <property type="match status" value="1"/>
</dbReference>
<keyword evidence="5" id="KW-0560">Oxidoreductase</keyword>
<comment type="cofactor">
    <cofactor evidence="1 6">
        <name>Zn(2+)</name>
        <dbReference type="ChEBI" id="CHEBI:29105"/>
    </cofactor>
</comment>